<reference evidence="3 4" key="1">
    <citation type="submission" date="2016-08" db="EMBL/GenBank/DDBJ databases">
        <title>Genomes of anaerobic fungi encode conserved fungal cellulosomes for biomass hydrolysis.</title>
        <authorList>
            <consortium name="DOE Joint Genome Institute"/>
            <person name="Haitjema C.H."/>
            <person name="Gilmore S.P."/>
            <person name="Henske J.K."/>
            <person name="Solomon K.V."/>
            <person name="De Groot R."/>
            <person name="Kuo A."/>
            <person name="Mondo S.J."/>
            <person name="Salamov A.A."/>
            <person name="Labutti K."/>
            <person name="Zhao Z."/>
            <person name="Chiniquy J."/>
            <person name="Barry K."/>
            <person name="Brewer H.M."/>
            <person name="Purvine S.O."/>
            <person name="Wright A.T."/>
            <person name="Boxma B."/>
            <person name="Van Alen T."/>
            <person name="Hackstein J.H."/>
            <person name="Baker S.E."/>
            <person name="Grigoriev I.V."/>
            <person name="O'Malley M.A."/>
        </authorList>
    </citation>
    <scope>NUCLEOTIDE SEQUENCE [LARGE SCALE GENOMIC DNA]</scope>
    <source>
        <strain evidence="4">finn</strain>
    </source>
</reference>
<dbReference type="InterPro" id="IPR036770">
    <property type="entry name" value="Ankyrin_rpt-contain_sf"/>
</dbReference>
<gene>
    <name evidence="3" type="ORF">BCR36DRAFT_342055</name>
</gene>
<proteinExistence type="predicted"/>
<evidence type="ECO:0000256" key="2">
    <source>
        <dbReference type="ARBA" id="ARBA00023043"/>
    </source>
</evidence>
<protein>
    <submittedName>
        <fullName evidence="3">Ankyrin</fullName>
    </submittedName>
</protein>
<evidence type="ECO:0000256" key="1">
    <source>
        <dbReference type="ARBA" id="ARBA00022737"/>
    </source>
</evidence>
<organism evidence="3 4">
    <name type="scientific">Piromyces finnis</name>
    <dbReference type="NCBI Taxonomy" id="1754191"/>
    <lineage>
        <taxon>Eukaryota</taxon>
        <taxon>Fungi</taxon>
        <taxon>Fungi incertae sedis</taxon>
        <taxon>Chytridiomycota</taxon>
        <taxon>Chytridiomycota incertae sedis</taxon>
        <taxon>Neocallimastigomycetes</taxon>
        <taxon>Neocallimastigales</taxon>
        <taxon>Neocallimastigaceae</taxon>
        <taxon>Piromyces</taxon>
    </lineage>
</organism>
<name>A0A1Y1VLY7_9FUNG</name>
<dbReference type="SMART" id="SM00248">
    <property type="entry name" value="ANK"/>
    <property type="match status" value="12"/>
</dbReference>
<evidence type="ECO:0000313" key="4">
    <source>
        <dbReference type="Proteomes" id="UP000193719"/>
    </source>
</evidence>
<evidence type="ECO:0000313" key="3">
    <source>
        <dbReference type="EMBL" id="ORX59928.1"/>
    </source>
</evidence>
<reference evidence="3 4" key="2">
    <citation type="submission" date="2016-08" db="EMBL/GenBank/DDBJ databases">
        <title>Pervasive Adenine N6-methylation of Active Genes in Fungi.</title>
        <authorList>
            <consortium name="DOE Joint Genome Institute"/>
            <person name="Mondo S.J."/>
            <person name="Dannebaum R.O."/>
            <person name="Kuo R.C."/>
            <person name="Labutti K."/>
            <person name="Haridas S."/>
            <person name="Kuo A."/>
            <person name="Salamov A."/>
            <person name="Ahrendt S.R."/>
            <person name="Lipzen A."/>
            <person name="Sullivan W."/>
            <person name="Andreopoulos W.B."/>
            <person name="Clum A."/>
            <person name="Lindquist E."/>
            <person name="Daum C."/>
            <person name="Ramamoorthy G.K."/>
            <person name="Gryganskyi A."/>
            <person name="Culley D."/>
            <person name="Magnuson J.K."/>
            <person name="James T.Y."/>
            <person name="O'Malley M.A."/>
            <person name="Stajich J.E."/>
            <person name="Spatafora J.W."/>
            <person name="Visel A."/>
            <person name="Grigoriev I.V."/>
        </authorList>
    </citation>
    <scope>NUCLEOTIDE SEQUENCE [LARGE SCALE GENOMIC DNA]</scope>
    <source>
        <strain evidence="4">finn</strain>
    </source>
</reference>
<dbReference type="SUPFAM" id="SSF48403">
    <property type="entry name" value="Ankyrin repeat"/>
    <property type="match status" value="3"/>
</dbReference>
<keyword evidence="2" id="KW-0040">ANK repeat</keyword>
<comment type="caution">
    <text evidence="3">The sequence shown here is derived from an EMBL/GenBank/DDBJ whole genome shotgun (WGS) entry which is preliminary data.</text>
</comment>
<dbReference type="InterPro" id="IPR002110">
    <property type="entry name" value="Ankyrin_rpt"/>
</dbReference>
<sequence length="925" mass="109400">MDNYQSRKKEIIKLLNECGDNIKIFNEHINNHDIELKEFKKNEDFDILIYSIEQGQTPEMVEYIIRNGEYNNVNYTIIAKKDSDFIYKKKFKVPLFEAIACENFKAADLLLSYGANINYLCNSNQNIGDYLNISKCINKRTMIYLNKNSCLKYLNTEKMLFKWISNSNYIELKTLFECIVNNNSYILNFLNLYKNRTCLTYYQLQRLIIDQKKKIKITDIVYKKAVEMTNRSNLGIIKLLFYYDGNSNEILYDRLIKNNLLHHAMINRGEEIIWRILYCEFLNSKSKIFEETLNYKNLYFLEDLGRQAIKCFIDQLFKHPKRNNFNLNISIISQEDLQYLILILNMAININNFKLIKFLIENTKLKSANINTPDRNNDYPIFVALENTTRNNDNINIFKYILSLIPQINIKNCYGNSLLSVALLDYKYKAASILLKYKESIELDMQENYSPLIKAIYRNELSTVKSILSSNNSNWNVIRSQNKKICINNNNNRFSPITLAYLLDRKDIFLYLYNHLKSNDKKENNKYILDVDFYGYYIIYYAILKEDLETFNLLLDYYAFKEFKPNYLERTHSMIEIIISVGNKDIFFAVDQKNIEMNDKNKSKPAFYMEKTNMYDETPLISLLKLDESSLEDKSFKMSSIIDNDPEIINRVESESSPIYRAIEMNSLPIIKYLISRGLSISGESNIFSYLFINSLKSSDMEVIRFLASCKPRIDFNLETHQSKIFRMLSLRNDNKEGEILEFILDNDMLNIKNIISFVIRGLIKNNNEKLLNILFSKGFDVNRVYDDDNDNLLTYSIDYDNENMVNFLTKKGINYGLLLNTSDPMKYIEYIISHNKISSLKYLIEQCHLDTNFPNNQRNNLLILAIKHKKLNIIQYLIDCGIAINDDDITGEYLYGLNKFYNYQYRFYFEKINKLLDKVKRRIE</sequence>
<accession>A0A1Y1VLY7</accession>
<dbReference type="EMBL" id="MCFH01000002">
    <property type="protein sequence ID" value="ORX59928.1"/>
    <property type="molecule type" value="Genomic_DNA"/>
</dbReference>
<dbReference type="PANTHER" id="PTHR24198">
    <property type="entry name" value="ANKYRIN REPEAT AND PROTEIN KINASE DOMAIN-CONTAINING PROTEIN"/>
    <property type="match status" value="1"/>
</dbReference>
<keyword evidence="4" id="KW-1185">Reference proteome</keyword>
<keyword evidence="1" id="KW-0677">Repeat</keyword>
<dbReference type="PANTHER" id="PTHR24198:SF165">
    <property type="entry name" value="ANKYRIN REPEAT-CONTAINING PROTEIN-RELATED"/>
    <property type="match status" value="1"/>
</dbReference>
<dbReference type="Gene3D" id="1.25.40.20">
    <property type="entry name" value="Ankyrin repeat-containing domain"/>
    <property type="match status" value="3"/>
</dbReference>
<dbReference type="AlphaFoldDB" id="A0A1Y1VLY7"/>
<dbReference type="Proteomes" id="UP000193719">
    <property type="component" value="Unassembled WGS sequence"/>
</dbReference>